<dbReference type="SUPFAM" id="SSF54523">
    <property type="entry name" value="Pili subunits"/>
    <property type="match status" value="1"/>
</dbReference>
<name>A0A0G0JQN4_9BACT</name>
<dbReference type="AlphaFoldDB" id="A0A0G0JQN4"/>
<feature type="transmembrane region" description="Helical" evidence="1">
    <location>
        <begin position="25"/>
        <end position="46"/>
    </location>
</feature>
<sequence length="201" mass="21987">MRKSALISGSGKKIMSNIKNNSSGFTLVELVVSVAIIAIISTMAVTNFKGHDKKTKVDLAAYKLASDIRKAQSFALSMKEDGGSVPLGGWGLFLRDNPGNNDGFYFFKDTDGDHKRDNGEDYGEKILFLNDIFMKNGEMKLDGTAKNSLYISFEPPNPNTWLCDNSGVCTSGTEAILTLTNSDSTHERTIKINKFGLIDVE</sequence>
<keyword evidence="1" id="KW-0472">Membrane</keyword>
<organism evidence="2 3">
    <name type="scientific">Candidatus Falkowbacteria bacterium GW2011_GWE1_38_31</name>
    <dbReference type="NCBI Taxonomy" id="1618638"/>
    <lineage>
        <taxon>Bacteria</taxon>
        <taxon>Candidatus Falkowiibacteriota</taxon>
    </lineage>
</organism>
<proteinExistence type="predicted"/>
<gene>
    <name evidence="2" type="ORF">US91_C0008G0013</name>
</gene>
<protein>
    <submittedName>
        <fullName evidence="2">General secretion pathway protein H</fullName>
    </submittedName>
</protein>
<evidence type="ECO:0000313" key="3">
    <source>
        <dbReference type="Proteomes" id="UP000034022"/>
    </source>
</evidence>
<evidence type="ECO:0000256" key="1">
    <source>
        <dbReference type="SAM" id="Phobius"/>
    </source>
</evidence>
<dbReference type="Proteomes" id="UP000034022">
    <property type="component" value="Unassembled WGS sequence"/>
</dbReference>
<evidence type="ECO:0000313" key="2">
    <source>
        <dbReference type="EMBL" id="KKQ69893.1"/>
    </source>
</evidence>
<reference evidence="2 3" key="1">
    <citation type="journal article" date="2015" name="Nature">
        <title>rRNA introns, odd ribosomes, and small enigmatic genomes across a large radiation of phyla.</title>
        <authorList>
            <person name="Brown C.T."/>
            <person name="Hug L.A."/>
            <person name="Thomas B.C."/>
            <person name="Sharon I."/>
            <person name="Castelle C.J."/>
            <person name="Singh A."/>
            <person name="Wilkins M.J."/>
            <person name="Williams K.H."/>
            <person name="Banfield J.F."/>
        </authorList>
    </citation>
    <scope>NUCLEOTIDE SEQUENCE [LARGE SCALE GENOMIC DNA]</scope>
</reference>
<keyword evidence="1" id="KW-1133">Transmembrane helix</keyword>
<dbReference type="Pfam" id="PF07963">
    <property type="entry name" value="N_methyl"/>
    <property type="match status" value="1"/>
</dbReference>
<dbReference type="PROSITE" id="PS00409">
    <property type="entry name" value="PROKAR_NTER_METHYL"/>
    <property type="match status" value="1"/>
</dbReference>
<dbReference type="InterPro" id="IPR012902">
    <property type="entry name" value="N_methyl_site"/>
</dbReference>
<accession>A0A0G0JQN4</accession>
<keyword evidence="1" id="KW-0812">Transmembrane</keyword>
<dbReference type="Gene3D" id="3.30.700.10">
    <property type="entry name" value="Glycoprotein, Type 4 Pilin"/>
    <property type="match status" value="1"/>
</dbReference>
<dbReference type="EMBL" id="LBUU01000008">
    <property type="protein sequence ID" value="KKQ69893.1"/>
    <property type="molecule type" value="Genomic_DNA"/>
</dbReference>
<dbReference type="InterPro" id="IPR045584">
    <property type="entry name" value="Pilin-like"/>
</dbReference>
<dbReference type="NCBIfam" id="TIGR02532">
    <property type="entry name" value="IV_pilin_GFxxxE"/>
    <property type="match status" value="1"/>
</dbReference>
<comment type="caution">
    <text evidence="2">The sequence shown here is derived from an EMBL/GenBank/DDBJ whole genome shotgun (WGS) entry which is preliminary data.</text>
</comment>